<keyword evidence="12" id="KW-0282">Flagellum</keyword>
<sequence length="1512" mass="173807">MDEIGSLEIRWIQGFTNKNIEFVDDKTVFYTCGSHICFLNLETKTQSVLQSPGRGVGALTANTHSGMFAFSEQKLSPSIFVYIFPELHLKNELKGTAQLDYTSLTLSDCGPYLGCCSSLPDYTITVWNWENAELLCTQPQAGREVISLVFNPLNWLQLCALGTSLLTVWNIEKSASFHLLKPSVIDLPATDGSLVEKLWPTSHTASEQFSYFGPEMPPSAIIGLRGDKAESIVTKLCTKARLTPTAICWTATSELYVGCEEGFLLLVDPERLSISVLFNPTTADATPELKQSNFQALALNRNGLIAVGKENVVHCLQIKGAQISITQTWQLEGPVTTVMYSPDYETLLLSSNMGQIYMLNPTRSEKIVKVLDVLSGNFVAAALLQYEKNICVSVRDSGELQLWSADGFCLSSLSLQAEVTCLACCPIAQYAAVGTATGNVLFIDLNMEQQPRLVHQVLLYHRPVDHLVQDTDSISSHQVVQLQPEQEVKGHPLGPASLVLSPHQLWLASVGHDGLLHIRETTSMEQYIELQCHSYRLCGVRSVSFSADSQTLLTAGFNDGSLVCASLRIKGLDAGEMNSATQYSQSMNYFLRNIIIKENAVLINLPEWGKESPAGSEKTEETTVDVTEQDESYNSLLSAPSSHPTWLENRQEAVVEEDNEKYSETKKNLRKRMKEMRDIIQEMIRENEKAPEMERLELQEFNLDVEEQKRLDVIMQQEVTRVRNEIELEIVEKCYLRDVLKRECWYSMKVKGRAVKAFHSEHEVKNYPLKERSEKELEDLHRVENMRTLEKAASSVKKNSNTTSVKEQEPGEGGHEAESDAVTGSYSAQLGCSNPYLYNQFSLQTTEQKVNQIILLQDMIYRVKTTFNAEFEAVHRQKVQELSRMRERNRQIREIMVELEINEMLWEPSLDDSEWPERLFTVDDSEIKAEKYLTPEQKKEEEVKKLEEQRRLAAKADNVRERALGDMMDGVLEVKKEDFLKTEMPPPEFVLTKPDVQWSEEEKKVYKEYEKKSKELSAEKEKYKKSLETEMKKLQASTKDATERFDETLKKLFEKKIKCEMAIYQEELKVTFLVYSIHMEEVMRNRELELKLRLEKTLAYKDELEEEVKKHEREVELFHETYDSLLAEDKVLDKEFRKEFFDIPRHVVDHLYKLFKRRPRVQKMRTQTDNNQNPFKDQSLCGSLASNGLGKMLMAMHELDAQENMPEGLNPSIWERFCLVRRTKVESEQKVRVKALALAEMQAFLQKRRNEDKTAQQEIKNLTDELESLHKEKHRFLMDIMIQVLLKQGQVEMSTSDFTPDFSDCVLLDRSVVEDLNSSIRALGEQKIAAMVETKDLRKGIIQLEWENKMKRMQIEDLKTKARDIQMLRLSEDQKEYLNKTDRDSRVSKQVSTLKKTIAFQEKTHLKDLEIRKKKIKQLSRQAAMKAEKNAVLDQQIHDMQVTVAEMRHIYQAAASEENQVAKTEERYQEILKRRNLKDIARAQGEELAFLSAEVERLRMKNFPSLNQLKHN</sequence>
<evidence type="ECO:0000256" key="6">
    <source>
        <dbReference type="ARBA" id="ARBA00023212"/>
    </source>
</evidence>
<reference evidence="12 13" key="1">
    <citation type="submission" date="2024-01" db="EMBL/GenBank/DDBJ databases">
        <authorList>
            <person name="Alioto T."/>
            <person name="Alioto T."/>
            <person name="Gomez Garrido J."/>
        </authorList>
    </citation>
    <scope>NUCLEOTIDE SEQUENCE [LARGE SCALE GENOMIC DNA]</scope>
</reference>
<feature type="coiled-coil region" evidence="10">
    <location>
        <begin position="1094"/>
        <end position="1128"/>
    </location>
</feature>
<feature type="region of interest" description="Disordered" evidence="11">
    <location>
        <begin position="791"/>
        <end position="821"/>
    </location>
</feature>
<evidence type="ECO:0000256" key="4">
    <source>
        <dbReference type="ARBA" id="ARBA00022737"/>
    </source>
</evidence>
<feature type="coiled-coil region" evidence="10">
    <location>
        <begin position="1454"/>
        <end position="1501"/>
    </location>
</feature>
<dbReference type="Proteomes" id="UP001314229">
    <property type="component" value="Unassembled WGS sequence"/>
</dbReference>
<evidence type="ECO:0000256" key="10">
    <source>
        <dbReference type="SAM" id="Coils"/>
    </source>
</evidence>
<protein>
    <recommendedName>
        <fullName evidence="9">Cilia- and flagella-associated protein 43</fullName>
    </recommendedName>
</protein>
<dbReference type="PANTHER" id="PTHR14885:SF1">
    <property type="entry name" value="CILIA- AND FLAGELLA-ASSOCIATED PROTEIN 43"/>
    <property type="match status" value="1"/>
</dbReference>
<dbReference type="InterPro" id="IPR001680">
    <property type="entry name" value="WD40_rpt"/>
</dbReference>
<dbReference type="Gene3D" id="2.130.10.10">
    <property type="entry name" value="YVTN repeat-like/Quinoprotein amine dehydrogenase"/>
    <property type="match status" value="4"/>
</dbReference>
<evidence type="ECO:0000256" key="7">
    <source>
        <dbReference type="ARBA" id="ARBA00023273"/>
    </source>
</evidence>
<dbReference type="SUPFAM" id="SSF50978">
    <property type="entry name" value="WD40 repeat-like"/>
    <property type="match status" value="2"/>
</dbReference>
<feature type="coiled-coil region" evidence="10">
    <location>
        <begin position="652"/>
        <end position="686"/>
    </location>
</feature>
<keyword evidence="3" id="KW-0853">WD repeat</keyword>
<feature type="coiled-coil region" evidence="10">
    <location>
        <begin position="1245"/>
        <end position="1279"/>
    </location>
</feature>
<dbReference type="InterPro" id="IPR036322">
    <property type="entry name" value="WD40_repeat_dom_sf"/>
</dbReference>
<dbReference type="EMBL" id="CAWUFR010000012">
    <property type="protein sequence ID" value="CAK6953125.1"/>
    <property type="molecule type" value="Genomic_DNA"/>
</dbReference>
<keyword evidence="13" id="KW-1185">Reference proteome</keyword>
<feature type="compositionally biased region" description="Polar residues" evidence="11">
    <location>
        <begin position="796"/>
        <end position="805"/>
    </location>
</feature>
<evidence type="ECO:0000256" key="5">
    <source>
        <dbReference type="ARBA" id="ARBA00023054"/>
    </source>
</evidence>
<evidence type="ECO:0000256" key="9">
    <source>
        <dbReference type="ARBA" id="ARBA00023662"/>
    </source>
</evidence>
<organism evidence="12 13">
    <name type="scientific">Scomber scombrus</name>
    <name type="common">Atlantic mackerel</name>
    <name type="synonym">Scomber vernalis</name>
    <dbReference type="NCBI Taxonomy" id="13677"/>
    <lineage>
        <taxon>Eukaryota</taxon>
        <taxon>Metazoa</taxon>
        <taxon>Chordata</taxon>
        <taxon>Craniata</taxon>
        <taxon>Vertebrata</taxon>
        <taxon>Euteleostomi</taxon>
        <taxon>Actinopterygii</taxon>
        <taxon>Neopterygii</taxon>
        <taxon>Teleostei</taxon>
        <taxon>Neoteleostei</taxon>
        <taxon>Acanthomorphata</taxon>
        <taxon>Pelagiaria</taxon>
        <taxon>Scombriformes</taxon>
        <taxon>Scombridae</taxon>
        <taxon>Scomber</taxon>
    </lineage>
</organism>
<keyword evidence="6" id="KW-0206">Cytoskeleton</keyword>
<keyword evidence="5 10" id="KW-0175">Coiled coil</keyword>
<evidence type="ECO:0000256" key="8">
    <source>
        <dbReference type="ARBA" id="ARBA00023605"/>
    </source>
</evidence>
<accession>A0AAV1N2G7</accession>
<dbReference type="InterPro" id="IPR015943">
    <property type="entry name" value="WD40/YVTN_repeat-like_dom_sf"/>
</dbReference>
<keyword evidence="2" id="KW-0963">Cytoplasm</keyword>
<evidence type="ECO:0000256" key="11">
    <source>
        <dbReference type="SAM" id="MobiDB-lite"/>
    </source>
</evidence>
<comment type="caution">
    <text evidence="12">The sequence shown here is derived from an EMBL/GenBank/DDBJ whole genome shotgun (WGS) entry which is preliminary data.</text>
</comment>
<evidence type="ECO:0000256" key="3">
    <source>
        <dbReference type="ARBA" id="ARBA00022574"/>
    </source>
</evidence>
<name>A0AAV1N2G7_SCOSC</name>
<feature type="compositionally biased region" description="Basic and acidic residues" evidence="11">
    <location>
        <begin position="806"/>
        <end position="818"/>
    </location>
</feature>
<keyword evidence="4" id="KW-0677">Repeat</keyword>
<keyword evidence="7" id="KW-0966">Cell projection</keyword>
<dbReference type="Pfam" id="PF25828">
    <property type="entry name" value="CC_Cfap43"/>
    <property type="match status" value="1"/>
</dbReference>
<evidence type="ECO:0000313" key="13">
    <source>
        <dbReference type="Proteomes" id="UP001314229"/>
    </source>
</evidence>
<keyword evidence="12" id="KW-0969">Cilium</keyword>
<dbReference type="GO" id="GO:0007288">
    <property type="term" value="P:sperm axoneme assembly"/>
    <property type="evidence" value="ECO:0007669"/>
    <property type="project" value="TreeGrafter"/>
</dbReference>
<evidence type="ECO:0000313" key="12">
    <source>
        <dbReference type="EMBL" id="CAK6953125.1"/>
    </source>
</evidence>
<feature type="coiled-coil region" evidence="10">
    <location>
        <begin position="999"/>
        <end position="1044"/>
    </location>
</feature>
<comment type="subcellular location">
    <subcellularLocation>
        <location evidence="1">Cytoplasm</location>
        <location evidence="1">Cytoskeleton</location>
        <location evidence="1">Cilium axoneme</location>
    </subcellularLocation>
</comment>
<evidence type="ECO:0000256" key="2">
    <source>
        <dbReference type="ARBA" id="ARBA00022490"/>
    </source>
</evidence>
<gene>
    <name evidence="12" type="ORF">FSCOSCO3_A034958</name>
</gene>
<comment type="similarity">
    <text evidence="8">Belongs to the CFAP43 family.</text>
</comment>
<dbReference type="GO" id="GO:0005930">
    <property type="term" value="C:axoneme"/>
    <property type="evidence" value="ECO:0007669"/>
    <property type="project" value="UniProtKB-SubCell"/>
</dbReference>
<proteinExistence type="inferred from homology"/>
<dbReference type="PANTHER" id="PTHR14885">
    <property type="entry name" value="CILIA- AND FLAGELLA-ASSOCIATED PROTEIN 43-RELATED"/>
    <property type="match status" value="1"/>
</dbReference>
<evidence type="ECO:0000256" key="1">
    <source>
        <dbReference type="ARBA" id="ARBA00004430"/>
    </source>
</evidence>
<dbReference type="SMART" id="SM00320">
    <property type="entry name" value="WD40"/>
    <property type="match status" value="5"/>
</dbReference>